<protein>
    <recommendedName>
        <fullName evidence="3">Tetratricopeptide repeat protein</fullName>
    </recommendedName>
</protein>
<name>A0A563U5G8_9SPHI</name>
<proteinExistence type="predicted"/>
<keyword evidence="2" id="KW-1185">Reference proteome</keyword>
<dbReference type="EMBL" id="VOEI01000002">
    <property type="protein sequence ID" value="TWR26588.1"/>
    <property type="molecule type" value="Genomic_DNA"/>
</dbReference>
<dbReference type="OrthoDB" id="791132at2"/>
<dbReference type="RefSeq" id="WP_146269593.1">
    <property type="nucleotide sequence ID" value="NZ_VOEI01000002.1"/>
</dbReference>
<dbReference type="SUPFAM" id="SSF48452">
    <property type="entry name" value="TPR-like"/>
    <property type="match status" value="1"/>
</dbReference>
<accession>A0A563U5G8</accession>
<sequence>MDIYYTIDEKYAQAAEEYRYGESAKALQLLNEIIANNAEYARAHHLLGKVNFEDLKDYQTAGYHFKTCMALEPSFPDNYTRYLELLVFLQMDKQVKVVAAAALKVPGVDTALIYKQLGLHEEKRRSFGEALKAYHSAFMDAIDKEEMEEIEESIKRVKAKMQSVLKYQYQSE</sequence>
<dbReference type="AlphaFoldDB" id="A0A563U5G8"/>
<dbReference type="Gene3D" id="1.25.40.10">
    <property type="entry name" value="Tetratricopeptide repeat domain"/>
    <property type="match status" value="1"/>
</dbReference>
<organism evidence="1 2">
    <name type="scientific">Mucilaginibacter achroorhodeus</name>
    <dbReference type="NCBI Taxonomy" id="2599294"/>
    <lineage>
        <taxon>Bacteria</taxon>
        <taxon>Pseudomonadati</taxon>
        <taxon>Bacteroidota</taxon>
        <taxon>Sphingobacteriia</taxon>
        <taxon>Sphingobacteriales</taxon>
        <taxon>Sphingobacteriaceae</taxon>
        <taxon>Mucilaginibacter</taxon>
    </lineage>
</organism>
<comment type="caution">
    <text evidence="1">The sequence shown here is derived from an EMBL/GenBank/DDBJ whole genome shotgun (WGS) entry which is preliminary data.</text>
</comment>
<evidence type="ECO:0000313" key="1">
    <source>
        <dbReference type="EMBL" id="TWR26588.1"/>
    </source>
</evidence>
<reference evidence="1 2" key="1">
    <citation type="submission" date="2019-07" db="EMBL/GenBank/DDBJ databases">
        <authorList>
            <person name="Kim J."/>
        </authorList>
    </citation>
    <scope>NUCLEOTIDE SEQUENCE [LARGE SCALE GENOMIC DNA]</scope>
    <source>
        <strain evidence="1 2">MJ1a</strain>
    </source>
</reference>
<evidence type="ECO:0008006" key="3">
    <source>
        <dbReference type="Google" id="ProtNLM"/>
    </source>
</evidence>
<gene>
    <name evidence="1" type="ORF">FPZ42_05965</name>
</gene>
<evidence type="ECO:0000313" key="2">
    <source>
        <dbReference type="Proteomes" id="UP000318010"/>
    </source>
</evidence>
<dbReference type="Proteomes" id="UP000318010">
    <property type="component" value="Unassembled WGS sequence"/>
</dbReference>
<dbReference type="InterPro" id="IPR011990">
    <property type="entry name" value="TPR-like_helical_dom_sf"/>
</dbReference>